<evidence type="ECO:0000313" key="4">
    <source>
        <dbReference type="EMBL" id="KAF4637259.1"/>
    </source>
</evidence>
<evidence type="ECO:0000256" key="3">
    <source>
        <dbReference type="SAM" id="Phobius"/>
    </source>
</evidence>
<feature type="transmembrane region" description="Helical" evidence="3">
    <location>
        <begin position="329"/>
        <end position="348"/>
    </location>
</feature>
<reference evidence="4 5" key="1">
    <citation type="submission" date="2020-03" db="EMBL/GenBank/DDBJ databases">
        <title>Draft Genome Sequence of Cudoniella acicularis.</title>
        <authorList>
            <person name="Buettner E."/>
            <person name="Kellner H."/>
        </authorList>
    </citation>
    <scope>NUCLEOTIDE SEQUENCE [LARGE SCALE GENOMIC DNA]</scope>
    <source>
        <strain evidence="4 5">DSM 108380</strain>
    </source>
</reference>
<evidence type="ECO:0000256" key="1">
    <source>
        <dbReference type="ARBA" id="ARBA00004141"/>
    </source>
</evidence>
<dbReference type="Pfam" id="PF07690">
    <property type="entry name" value="MFS_1"/>
    <property type="match status" value="1"/>
</dbReference>
<evidence type="ECO:0000256" key="2">
    <source>
        <dbReference type="ARBA" id="ARBA00006727"/>
    </source>
</evidence>
<keyword evidence="3" id="KW-0472">Membrane</keyword>
<dbReference type="InterPro" id="IPR050327">
    <property type="entry name" value="Proton-linked_MCT"/>
</dbReference>
<accession>A0A8H4WAU9</accession>
<comment type="similarity">
    <text evidence="2">Belongs to the major facilitator superfamily. Monocarboxylate porter (TC 2.A.1.13) family.</text>
</comment>
<dbReference type="GO" id="GO:0016020">
    <property type="term" value="C:membrane"/>
    <property type="evidence" value="ECO:0007669"/>
    <property type="project" value="UniProtKB-SubCell"/>
</dbReference>
<sequence length="460" mass="49712">MAEKTAESTSGMAVARVHSQELATTSDSEQQSIEQLPGNVIESFDDSGLPPVDRGKDAWLFLAAAFVVEILIFGFSFSFGVFQDYYSTAQPFAGSSNIAVIGVLTTGLIFICSPIILPLCRRYPHWARWMSTAGLLGAFVSNIASSFCTSVTQLIGTQGVLLGISGSLAFCPCLVFADQWFDKRKGLAFGVMGSGAGLGGVFLPVLINALLNNVGFAKTMRIWACMLFGIGTPLSYFVRPRLPPSATEKNPFWNLQAVRSRFFLLNQTANIIQGTGYYLPGIYLPNFTREIFGASTWLSTLSLMLFNLCAMAGLIIMGSFTDRWSSRTCIFISALGATISVLLFWGLAVHLAVVYIFCIFFGLFSGCWPAVWPAVMRETAKRGEGRGFGHVDTLMIYSLLSVGRGIGNVISGPLSEALINGMPWKGEVIGGYGSGFGALIIFSGLTSLLSGMNTLWYHLL</sequence>
<proteinExistence type="inferred from homology"/>
<name>A0A8H4WAU9_9HELO</name>
<organism evidence="4 5">
    <name type="scientific">Cudoniella acicularis</name>
    <dbReference type="NCBI Taxonomy" id="354080"/>
    <lineage>
        <taxon>Eukaryota</taxon>
        <taxon>Fungi</taxon>
        <taxon>Dikarya</taxon>
        <taxon>Ascomycota</taxon>
        <taxon>Pezizomycotina</taxon>
        <taxon>Leotiomycetes</taxon>
        <taxon>Helotiales</taxon>
        <taxon>Tricladiaceae</taxon>
        <taxon>Cudoniella</taxon>
    </lineage>
</organism>
<keyword evidence="5" id="KW-1185">Reference proteome</keyword>
<feature type="transmembrane region" description="Helical" evidence="3">
    <location>
        <begin position="297"/>
        <end position="317"/>
    </location>
</feature>
<protein>
    <recommendedName>
        <fullName evidence="6">Major facilitator superfamily (MFS) profile domain-containing protein</fullName>
    </recommendedName>
</protein>
<feature type="transmembrane region" description="Helical" evidence="3">
    <location>
        <begin position="435"/>
        <end position="457"/>
    </location>
</feature>
<feature type="transmembrane region" description="Helical" evidence="3">
    <location>
        <begin position="222"/>
        <end position="238"/>
    </location>
</feature>
<feature type="transmembrane region" description="Helical" evidence="3">
    <location>
        <begin position="187"/>
        <end position="210"/>
    </location>
</feature>
<gene>
    <name evidence="4" type="ORF">G7Y89_g833</name>
</gene>
<dbReference type="Gene3D" id="1.20.1250.20">
    <property type="entry name" value="MFS general substrate transporter like domains"/>
    <property type="match status" value="2"/>
</dbReference>
<dbReference type="AlphaFoldDB" id="A0A8H4WAU9"/>
<dbReference type="SUPFAM" id="SSF103473">
    <property type="entry name" value="MFS general substrate transporter"/>
    <property type="match status" value="1"/>
</dbReference>
<dbReference type="GO" id="GO:0022857">
    <property type="term" value="F:transmembrane transporter activity"/>
    <property type="evidence" value="ECO:0007669"/>
    <property type="project" value="InterPro"/>
</dbReference>
<feature type="transmembrane region" description="Helical" evidence="3">
    <location>
        <begin position="94"/>
        <end position="117"/>
    </location>
</feature>
<keyword evidence="3" id="KW-1133">Transmembrane helix</keyword>
<feature type="transmembrane region" description="Helical" evidence="3">
    <location>
        <begin position="160"/>
        <end position="181"/>
    </location>
</feature>
<comment type="caution">
    <text evidence="4">The sequence shown here is derived from an EMBL/GenBank/DDBJ whole genome shotgun (WGS) entry which is preliminary data.</text>
</comment>
<evidence type="ECO:0008006" key="6">
    <source>
        <dbReference type="Google" id="ProtNLM"/>
    </source>
</evidence>
<dbReference type="PANTHER" id="PTHR11360">
    <property type="entry name" value="MONOCARBOXYLATE TRANSPORTER"/>
    <property type="match status" value="1"/>
</dbReference>
<comment type="subcellular location">
    <subcellularLocation>
        <location evidence="1">Membrane</location>
        <topology evidence="1">Multi-pass membrane protein</topology>
    </subcellularLocation>
</comment>
<feature type="transmembrane region" description="Helical" evidence="3">
    <location>
        <begin position="58"/>
        <end position="82"/>
    </location>
</feature>
<feature type="transmembrane region" description="Helical" evidence="3">
    <location>
        <begin position="354"/>
        <end position="375"/>
    </location>
</feature>
<dbReference type="OrthoDB" id="2213137at2759"/>
<dbReference type="Proteomes" id="UP000566819">
    <property type="component" value="Unassembled WGS sequence"/>
</dbReference>
<evidence type="ECO:0000313" key="5">
    <source>
        <dbReference type="Proteomes" id="UP000566819"/>
    </source>
</evidence>
<feature type="transmembrane region" description="Helical" evidence="3">
    <location>
        <begin position="129"/>
        <end position="148"/>
    </location>
</feature>
<dbReference type="InterPro" id="IPR011701">
    <property type="entry name" value="MFS"/>
</dbReference>
<dbReference type="EMBL" id="JAAMPI010000029">
    <property type="protein sequence ID" value="KAF4637259.1"/>
    <property type="molecule type" value="Genomic_DNA"/>
</dbReference>
<dbReference type="InterPro" id="IPR036259">
    <property type="entry name" value="MFS_trans_sf"/>
</dbReference>
<dbReference type="PANTHER" id="PTHR11360:SF287">
    <property type="entry name" value="MFS MONOCARBOXYLATE TRANSPORTER"/>
    <property type="match status" value="1"/>
</dbReference>
<keyword evidence="3" id="KW-0812">Transmembrane</keyword>